<evidence type="ECO:0000256" key="1">
    <source>
        <dbReference type="SAM" id="SignalP"/>
    </source>
</evidence>
<name>A0A2P2QIL1_RHIMU</name>
<proteinExistence type="predicted"/>
<dbReference type="EMBL" id="GGEC01086356">
    <property type="protein sequence ID" value="MBX66840.1"/>
    <property type="molecule type" value="Transcribed_RNA"/>
</dbReference>
<feature type="chain" id="PRO_5015165084" evidence="1">
    <location>
        <begin position="25"/>
        <end position="61"/>
    </location>
</feature>
<keyword evidence="1" id="KW-0732">Signal</keyword>
<reference evidence="2" key="1">
    <citation type="submission" date="2018-02" db="EMBL/GenBank/DDBJ databases">
        <title>Rhizophora mucronata_Transcriptome.</title>
        <authorList>
            <person name="Meera S.P."/>
            <person name="Sreeshan A."/>
            <person name="Augustine A."/>
        </authorList>
    </citation>
    <scope>NUCLEOTIDE SEQUENCE</scope>
    <source>
        <tissue evidence="2">Leaf</tissue>
    </source>
</reference>
<organism evidence="2">
    <name type="scientific">Rhizophora mucronata</name>
    <name type="common">Asiatic mangrove</name>
    <dbReference type="NCBI Taxonomy" id="61149"/>
    <lineage>
        <taxon>Eukaryota</taxon>
        <taxon>Viridiplantae</taxon>
        <taxon>Streptophyta</taxon>
        <taxon>Embryophyta</taxon>
        <taxon>Tracheophyta</taxon>
        <taxon>Spermatophyta</taxon>
        <taxon>Magnoliopsida</taxon>
        <taxon>eudicotyledons</taxon>
        <taxon>Gunneridae</taxon>
        <taxon>Pentapetalae</taxon>
        <taxon>rosids</taxon>
        <taxon>fabids</taxon>
        <taxon>Malpighiales</taxon>
        <taxon>Rhizophoraceae</taxon>
        <taxon>Rhizophora</taxon>
    </lineage>
</organism>
<evidence type="ECO:0000313" key="2">
    <source>
        <dbReference type="EMBL" id="MBX66840.1"/>
    </source>
</evidence>
<protein>
    <submittedName>
        <fullName evidence="2">Uncharacterized protein</fullName>
    </submittedName>
</protein>
<sequence length="61" mass="7136">MRSKLHFTLYVIWIIFQCPELVQHTMPTMTFPSKGLNQLAMCLTGFLPYLGFRYTLPLVIN</sequence>
<accession>A0A2P2QIL1</accession>
<dbReference type="AlphaFoldDB" id="A0A2P2QIL1"/>
<feature type="signal peptide" evidence="1">
    <location>
        <begin position="1"/>
        <end position="24"/>
    </location>
</feature>